<keyword evidence="2" id="KW-1185">Reference proteome</keyword>
<reference evidence="1" key="1">
    <citation type="submission" date="2020-06" db="EMBL/GenBank/DDBJ databases">
        <title>Draft genome of Bugula neritina, a colonial animal packing powerful symbionts and potential medicines.</title>
        <authorList>
            <person name="Rayko M."/>
        </authorList>
    </citation>
    <scope>NUCLEOTIDE SEQUENCE [LARGE SCALE GENOMIC DNA]</scope>
    <source>
        <strain evidence="1">Kwan_BN1</strain>
    </source>
</reference>
<name>A0A7J7JZW8_BUGNE</name>
<evidence type="ECO:0000313" key="2">
    <source>
        <dbReference type="Proteomes" id="UP000593567"/>
    </source>
</evidence>
<dbReference type="Proteomes" id="UP000593567">
    <property type="component" value="Unassembled WGS sequence"/>
</dbReference>
<evidence type="ECO:0000313" key="1">
    <source>
        <dbReference type="EMBL" id="KAF6030896.1"/>
    </source>
</evidence>
<dbReference type="EMBL" id="VXIV02001658">
    <property type="protein sequence ID" value="KAF6030896.1"/>
    <property type="molecule type" value="Genomic_DNA"/>
</dbReference>
<dbReference type="AlphaFoldDB" id="A0A7J7JZW8"/>
<proteinExistence type="predicted"/>
<sequence>MLLKLVELWCCEGVELWCCEGVDKLPLEYEQRTLGLSRSQVAAGLYEHMMCAAKFQTVYAAAVTVGQATTPNYKRSSFTIDL</sequence>
<gene>
    <name evidence="1" type="ORF">EB796_010782</name>
</gene>
<organism evidence="1 2">
    <name type="scientific">Bugula neritina</name>
    <name type="common">Brown bryozoan</name>
    <name type="synonym">Sertularia neritina</name>
    <dbReference type="NCBI Taxonomy" id="10212"/>
    <lineage>
        <taxon>Eukaryota</taxon>
        <taxon>Metazoa</taxon>
        <taxon>Spiralia</taxon>
        <taxon>Lophotrochozoa</taxon>
        <taxon>Bryozoa</taxon>
        <taxon>Gymnolaemata</taxon>
        <taxon>Cheilostomatida</taxon>
        <taxon>Flustrina</taxon>
        <taxon>Buguloidea</taxon>
        <taxon>Bugulidae</taxon>
        <taxon>Bugula</taxon>
    </lineage>
</organism>
<accession>A0A7J7JZW8</accession>
<protein>
    <submittedName>
        <fullName evidence="1">Uncharacterized protein</fullName>
    </submittedName>
</protein>
<comment type="caution">
    <text evidence="1">The sequence shown here is derived from an EMBL/GenBank/DDBJ whole genome shotgun (WGS) entry which is preliminary data.</text>
</comment>